<dbReference type="OMA" id="KWAYLEV"/>
<dbReference type="PANTHER" id="PTHR42938:SF9">
    <property type="entry name" value="FORMATE DEHYDROGENASE 1"/>
    <property type="match status" value="1"/>
</dbReference>
<dbReference type="Gene3D" id="3.30.1330.90">
    <property type="entry name" value="D-3-phosphoglycerate dehydrogenase, domain 3"/>
    <property type="match status" value="1"/>
</dbReference>
<evidence type="ECO:0000256" key="7">
    <source>
        <dbReference type="SAM" id="MobiDB-lite"/>
    </source>
</evidence>
<dbReference type="eggNOG" id="KOG0068">
    <property type="taxonomic scope" value="Eukaryota"/>
</dbReference>
<dbReference type="CDD" id="cd12173">
    <property type="entry name" value="PGDH_4"/>
    <property type="match status" value="1"/>
</dbReference>
<dbReference type="Pfam" id="PF02826">
    <property type="entry name" value="2-Hacid_dh_C"/>
    <property type="match status" value="1"/>
</dbReference>
<sequence length="965" mass="103422">MFLSVVRRSAGRVATAPNGGAAQSGRKGTVRSLVGSSRPALANILIGDSTDPVCESVFRSRGHAVDFKPGLSKEELLSIIGKYDGLVVRSGVQVDEDLITAAKNMRIVGRAGTGVDNINVPAATSKGVLVMNTPGGNTVSTAELTMSHILALARNIPQAVSSMKEGRWDRKKYTGTELMGKTIGVVGLGRIGREVATWCMNFGMHAVGYDPILTDDAALAAGIEPVSLDELFACSDFITLHTPLTPETKGLIGRSNLDKCKKGVRIINCARGGIIDPVALVDALNLGKVAGASLDVYPSEPPPPELKELVTHPKVVCSPHLGASTQDAQVRVAKDIAIQMCDVLDGGEYVGVLNAPNMAAARKSKLTAYVSLGERMGALQAQLLGQGKGTLHGKNLGVPEKAGPMSAAVIKGALNLLLAQEVNYVNAAAVAKDTGLAIEVAFSERDPKGYLNGLSVEFEIDGVLNGRRTMTGTCFGTDTRVVDVDGLEIDFNPSGHMLMFNNPDSPGMLRAVAAILGDQGINIASFALGRVRTGGVAMSCLNLDTPCTEGMLEEIRKIPDIRNVVQASIDSREDPSFRMDTDEASQGQVYGTPMPPDKPQHPEFSSGPCKKRPGWSASELKSESLGRSHRSKVGKARLKYAIEESKRILGIPDDYLLGIVPASDTGAYEMAMWSMLGPRDIDSCHWESFGKGWHGDAMTHLGLKDQVTEHTADYGHLPDLSQTNPDSDILFTWNGTTSGVKVPNGDWISDNRTGLTFNDCTSAAFAMDIPWNKCDVSTYSWQKVLGGEGAHGVMVLSPRAVERLESFTPDRPLPKIFRMVKKGKVDRSIFDGSTINTPSMLCVEDYIDALQWCDTVGGLNGLIKRSEANARVINNFCGERDWIRNLAQDPATASNTSVCLTLDLEKDQVKTMVGLLETEGVAFDVGSYRDAPAGLRIWCGATVEKEDVEALMPWLEWAYTEAKSG</sequence>
<evidence type="ECO:0000259" key="8">
    <source>
        <dbReference type="PROSITE" id="PS51671"/>
    </source>
</evidence>
<evidence type="ECO:0000256" key="5">
    <source>
        <dbReference type="ARBA" id="ARBA00048731"/>
    </source>
</evidence>
<dbReference type="GO" id="GO:0004617">
    <property type="term" value="F:phosphoglycerate dehydrogenase activity"/>
    <property type="evidence" value="ECO:0007669"/>
    <property type="project" value="UniProtKB-EC"/>
</dbReference>
<dbReference type="InterPro" id="IPR045626">
    <property type="entry name" value="PGDH_ASB_dom"/>
</dbReference>
<keyword evidence="9" id="KW-0808">Transferase</keyword>
<dbReference type="EMBL" id="FN649737">
    <property type="protein sequence ID" value="CBJ25823.1"/>
    <property type="molecule type" value="Genomic_DNA"/>
</dbReference>
<dbReference type="CDD" id="cd04902">
    <property type="entry name" value="ACT_3PGDH-xct"/>
    <property type="match status" value="1"/>
</dbReference>
<dbReference type="InterPro" id="IPR015421">
    <property type="entry name" value="PyrdxlP-dep_Trfase_major"/>
</dbReference>
<dbReference type="NCBIfam" id="NF002841">
    <property type="entry name" value="PRK03080.1-2"/>
    <property type="match status" value="1"/>
</dbReference>
<gene>
    <name evidence="9" type="primary">PDGH</name>
    <name evidence="9" type="ORF">Esi_0016_0114</name>
</gene>
<dbReference type="Pfam" id="PF00389">
    <property type="entry name" value="2-Hacid_dh"/>
    <property type="match status" value="1"/>
</dbReference>
<dbReference type="UniPathway" id="UPA00135">
    <property type="reaction ID" value="UER00196"/>
</dbReference>
<dbReference type="SUPFAM" id="SSF55021">
    <property type="entry name" value="ACT-like"/>
    <property type="match status" value="1"/>
</dbReference>
<dbReference type="SUPFAM" id="SSF143548">
    <property type="entry name" value="Serine metabolism enzymes domain"/>
    <property type="match status" value="1"/>
</dbReference>
<dbReference type="InParanoid" id="D7FLK7"/>
<dbReference type="Gene3D" id="3.30.70.260">
    <property type="match status" value="1"/>
</dbReference>
<evidence type="ECO:0000256" key="4">
    <source>
        <dbReference type="ARBA" id="ARBA00023027"/>
    </source>
</evidence>
<evidence type="ECO:0000256" key="3">
    <source>
        <dbReference type="ARBA" id="ARBA00023002"/>
    </source>
</evidence>
<keyword evidence="6" id="KW-0718">Serine biosynthesis</keyword>
<feature type="region of interest" description="Disordered" evidence="7">
    <location>
        <begin position="570"/>
        <end position="628"/>
    </location>
</feature>
<dbReference type="NCBIfam" id="TIGR01365">
    <property type="entry name" value="serC_2"/>
    <property type="match status" value="1"/>
</dbReference>
<dbReference type="FunFam" id="3.40.50.720:FF:000021">
    <property type="entry name" value="D-3-phosphoglycerate dehydrogenase"/>
    <property type="match status" value="1"/>
</dbReference>
<dbReference type="InterPro" id="IPR006271">
    <property type="entry name" value="Pser_aminoTfrase_methanosarc"/>
</dbReference>
<dbReference type="InterPro" id="IPR036291">
    <property type="entry name" value="NAD(P)-bd_dom_sf"/>
</dbReference>
<dbReference type="GO" id="GO:0051287">
    <property type="term" value="F:NAD binding"/>
    <property type="evidence" value="ECO:0007669"/>
    <property type="project" value="UniProtKB-UniRule"/>
</dbReference>
<dbReference type="Gene3D" id="3.90.1150.10">
    <property type="entry name" value="Aspartate Aminotransferase, domain 1"/>
    <property type="match status" value="1"/>
</dbReference>
<dbReference type="GO" id="GO:0006564">
    <property type="term" value="P:L-serine biosynthetic process"/>
    <property type="evidence" value="ECO:0007669"/>
    <property type="project" value="UniProtKB-KW"/>
</dbReference>
<comment type="catalytic activity">
    <reaction evidence="5 6">
        <text>(2R)-3-phosphoglycerate + NAD(+) = 3-phosphooxypyruvate + NADH + H(+)</text>
        <dbReference type="Rhea" id="RHEA:12641"/>
        <dbReference type="ChEBI" id="CHEBI:15378"/>
        <dbReference type="ChEBI" id="CHEBI:18110"/>
        <dbReference type="ChEBI" id="CHEBI:57540"/>
        <dbReference type="ChEBI" id="CHEBI:57945"/>
        <dbReference type="ChEBI" id="CHEBI:58272"/>
        <dbReference type="EC" id="1.1.1.95"/>
    </reaction>
</comment>
<evidence type="ECO:0000256" key="6">
    <source>
        <dbReference type="RuleBase" id="RU363003"/>
    </source>
</evidence>
<dbReference type="EC" id="1.1.1.95" evidence="6"/>
<dbReference type="InterPro" id="IPR029753">
    <property type="entry name" value="D-isomer_DH_CS"/>
</dbReference>
<comment type="similarity">
    <text evidence="2 6">Belongs to the D-isomer specific 2-hydroxyacid dehydrogenase family.</text>
</comment>
<dbReference type="OrthoDB" id="298012at2759"/>
<dbReference type="Proteomes" id="UP000002630">
    <property type="component" value="Linkage Group LG12"/>
</dbReference>
<dbReference type="EMBL" id="FN648143">
    <property type="protein sequence ID" value="CBJ25823.1"/>
    <property type="molecule type" value="Genomic_DNA"/>
</dbReference>
<dbReference type="InterPro" id="IPR006139">
    <property type="entry name" value="D-isomer_2_OHA_DH_cat_dom"/>
</dbReference>
<dbReference type="SUPFAM" id="SSF53383">
    <property type="entry name" value="PLP-dependent transferases"/>
    <property type="match status" value="1"/>
</dbReference>
<dbReference type="InterPro" id="IPR006236">
    <property type="entry name" value="PGDH"/>
</dbReference>
<dbReference type="InterPro" id="IPR015422">
    <property type="entry name" value="PyrdxlP-dep_Trfase_small"/>
</dbReference>
<evidence type="ECO:0000256" key="1">
    <source>
        <dbReference type="ARBA" id="ARBA00005216"/>
    </source>
</evidence>
<dbReference type="InterPro" id="IPR045865">
    <property type="entry name" value="ACT-like_dom_sf"/>
</dbReference>
<reference evidence="9 10" key="1">
    <citation type="journal article" date="2010" name="Nature">
        <title>The Ectocarpus genome and the independent evolution of multicellularity in brown algae.</title>
        <authorList>
            <person name="Cock J.M."/>
            <person name="Sterck L."/>
            <person name="Rouze P."/>
            <person name="Scornet D."/>
            <person name="Allen A.E."/>
            <person name="Amoutzias G."/>
            <person name="Anthouard V."/>
            <person name="Artiguenave F."/>
            <person name="Aury J.M."/>
            <person name="Badger J.H."/>
            <person name="Beszteri B."/>
            <person name="Billiau K."/>
            <person name="Bonnet E."/>
            <person name="Bothwell J.H."/>
            <person name="Bowler C."/>
            <person name="Boyen C."/>
            <person name="Brownlee C."/>
            <person name="Carrano C.J."/>
            <person name="Charrier B."/>
            <person name="Cho G.Y."/>
            <person name="Coelho S.M."/>
            <person name="Collen J."/>
            <person name="Corre E."/>
            <person name="Da Silva C."/>
            <person name="Delage L."/>
            <person name="Delaroque N."/>
            <person name="Dittami S.M."/>
            <person name="Doulbeau S."/>
            <person name="Elias M."/>
            <person name="Farnham G."/>
            <person name="Gachon C.M."/>
            <person name="Gschloessl B."/>
            <person name="Heesch S."/>
            <person name="Jabbari K."/>
            <person name="Jubin C."/>
            <person name="Kawai H."/>
            <person name="Kimura K."/>
            <person name="Kloareg B."/>
            <person name="Kupper F.C."/>
            <person name="Lang D."/>
            <person name="Le Bail A."/>
            <person name="Leblanc C."/>
            <person name="Lerouge P."/>
            <person name="Lohr M."/>
            <person name="Lopez P.J."/>
            <person name="Martens C."/>
            <person name="Maumus F."/>
            <person name="Michel G."/>
            <person name="Miranda-Saavedra D."/>
            <person name="Morales J."/>
            <person name="Moreau H."/>
            <person name="Motomura T."/>
            <person name="Nagasato C."/>
            <person name="Napoli C.A."/>
            <person name="Nelson D.R."/>
            <person name="Nyvall-Collen P."/>
            <person name="Peters A.F."/>
            <person name="Pommier C."/>
            <person name="Potin P."/>
            <person name="Poulain J."/>
            <person name="Quesneville H."/>
            <person name="Read B."/>
            <person name="Rensing S.A."/>
            <person name="Ritter A."/>
            <person name="Rousvoal S."/>
            <person name="Samanta M."/>
            <person name="Samson G."/>
            <person name="Schroeder D.C."/>
            <person name="Segurens B."/>
            <person name="Strittmatter M."/>
            <person name="Tonon T."/>
            <person name="Tregear J.W."/>
            <person name="Valentin K."/>
            <person name="von Dassow P."/>
            <person name="Yamagishi T."/>
            <person name="Van de Peer Y."/>
            <person name="Wincker P."/>
        </authorList>
    </citation>
    <scope>NUCLEOTIDE SEQUENCE [LARGE SCALE GENOMIC DNA]</scope>
    <source>
        <strain evidence="10">Ec32 / CCAP1310/4</strain>
    </source>
</reference>
<keyword evidence="6" id="KW-0028">Amino-acid biosynthesis</keyword>
<feature type="domain" description="ACT" evidence="8">
    <location>
        <begin position="497"/>
        <end position="572"/>
    </location>
</feature>
<dbReference type="Gene3D" id="3.40.640.10">
    <property type="entry name" value="Type I PLP-dependent aspartate aminotransferase-like (Major domain)"/>
    <property type="match status" value="1"/>
</dbReference>
<keyword evidence="3 6" id="KW-0560">Oxidoreductase</keyword>
<dbReference type="STRING" id="2880.D7FLK7"/>
<evidence type="ECO:0000313" key="10">
    <source>
        <dbReference type="Proteomes" id="UP000002630"/>
    </source>
</evidence>
<dbReference type="InterPro" id="IPR006140">
    <property type="entry name" value="D-isomer_DH_NAD-bd"/>
</dbReference>
<dbReference type="PROSITE" id="PS00670">
    <property type="entry name" value="D_2_HYDROXYACID_DH_2"/>
    <property type="match status" value="1"/>
</dbReference>
<evidence type="ECO:0000256" key="2">
    <source>
        <dbReference type="ARBA" id="ARBA00005854"/>
    </source>
</evidence>
<dbReference type="Pfam" id="PF19304">
    <property type="entry name" value="PGDH_inter"/>
    <property type="match status" value="1"/>
</dbReference>
<dbReference type="InterPro" id="IPR002912">
    <property type="entry name" value="ACT_dom"/>
</dbReference>
<feature type="compositionally biased region" description="Basic and acidic residues" evidence="7">
    <location>
        <begin position="570"/>
        <end position="581"/>
    </location>
</feature>
<name>D7FLK7_ECTSI</name>
<accession>D7FLK7</accession>
<proteinExistence type="inferred from homology"/>
<keyword evidence="10" id="KW-1185">Reference proteome</keyword>
<dbReference type="Pfam" id="PF01842">
    <property type="entry name" value="ACT"/>
    <property type="match status" value="1"/>
</dbReference>
<dbReference type="PROSITE" id="PS51671">
    <property type="entry name" value="ACT"/>
    <property type="match status" value="1"/>
</dbReference>
<dbReference type="NCBIfam" id="TIGR01327">
    <property type="entry name" value="PGDH"/>
    <property type="match status" value="1"/>
</dbReference>
<dbReference type="InterPro" id="IPR029009">
    <property type="entry name" value="ASB_dom_sf"/>
</dbReference>
<dbReference type="PROSITE" id="PS00671">
    <property type="entry name" value="D_2_HYDROXYACID_DH_3"/>
    <property type="match status" value="1"/>
</dbReference>
<comment type="pathway">
    <text evidence="1 6">Amino-acid biosynthesis; L-serine biosynthesis; L-serine from 3-phospho-D-glycerate: step 1/3.</text>
</comment>
<organism evidence="9 10">
    <name type="scientific">Ectocarpus siliculosus</name>
    <name type="common">Brown alga</name>
    <name type="synonym">Conferva siliculosa</name>
    <dbReference type="NCBI Taxonomy" id="2880"/>
    <lineage>
        <taxon>Eukaryota</taxon>
        <taxon>Sar</taxon>
        <taxon>Stramenopiles</taxon>
        <taxon>Ochrophyta</taxon>
        <taxon>PX clade</taxon>
        <taxon>Phaeophyceae</taxon>
        <taxon>Ectocarpales</taxon>
        <taxon>Ectocarpaceae</taxon>
        <taxon>Ectocarpus</taxon>
    </lineage>
</organism>
<dbReference type="SUPFAM" id="SSF52283">
    <property type="entry name" value="Formate/glycerate dehydrogenase catalytic domain-like"/>
    <property type="match status" value="1"/>
</dbReference>
<dbReference type="GO" id="GO:0004648">
    <property type="term" value="F:O-phospho-L-serine:2-oxoglutarate aminotransferase activity"/>
    <property type="evidence" value="ECO:0007669"/>
    <property type="project" value="InterPro"/>
</dbReference>
<dbReference type="Gene3D" id="3.40.50.720">
    <property type="entry name" value="NAD(P)-binding Rossmann-like Domain"/>
    <property type="match status" value="2"/>
</dbReference>
<keyword evidence="4 6" id="KW-0520">NAD</keyword>
<dbReference type="SUPFAM" id="SSF51735">
    <property type="entry name" value="NAD(P)-binding Rossmann-fold domains"/>
    <property type="match status" value="1"/>
</dbReference>
<dbReference type="PANTHER" id="PTHR42938">
    <property type="entry name" value="FORMATE DEHYDROGENASE 1"/>
    <property type="match status" value="1"/>
</dbReference>
<evidence type="ECO:0000313" key="9">
    <source>
        <dbReference type="EMBL" id="CBJ25823.1"/>
    </source>
</evidence>
<dbReference type="AlphaFoldDB" id="D7FLK7"/>
<keyword evidence="9" id="KW-0032">Aminotransferase</keyword>
<dbReference type="InterPro" id="IPR015424">
    <property type="entry name" value="PyrdxlP-dep_Trfase"/>
</dbReference>
<protein>
    <recommendedName>
        <fullName evidence="6">D-3-phosphoglycerate dehydrogenase</fullName>
        <ecNumber evidence="6">1.1.1.95</ecNumber>
    </recommendedName>
</protein>